<dbReference type="OrthoDB" id="627701at2759"/>
<dbReference type="NCBIfam" id="TIGR01557">
    <property type="entry name" value="myb_SHAQKYF"/>
    <property type="match status" value="1"/>
</dbReference>
<dbReference type="InterPro" id="IPR017930">
    <property type="entry name" value="Myb_dom"/>
</dbReference>
<feature type="domain" description="SANT" evidence="6">
    <location>
        <begin position="173"/>
        <end position="221"/>
    </location>
</feature>
<keyword evidence="9" id="KW-1185">Reference proteome</keyword>
<dbReference type="InterPro" id="IPR006447">
    <property type="entry name" value="Myb_dom_plants"/>
</dbReference>
<keyword evidence="4" id="KW-0539">Nucleus</keyword>
<dbReference type="AlphaFoldDB" id="A0A8J6BV46"/>
<evidence type="ECO:0000256" key="3">
    <source>
        <dbReference type="ARBA" id="ARBA00023163"/>
    </source>
</evidence>
<dbReference type="PANTHER" id="PTHR44042">
    <property type="entry name" value="DUPLICATED HOMEODOMAIN-LIKE SUPERFAMILY PROTEIN-RELATED"/>
    <property type="match status" value="1"/>
</dbReference>
<comment type="caution">
    <text evidence="8">The sequence shown here is derived from an EMBL/GenBank/DDBJ whole genome shotgun (WGS) entry which is preliminary data.</text>
</comment>
<evidence type="ECO:0000256" key="1">
    <source>
        <dbReference type="ARBA" id="ARBA00023015"/>
    </source>
</evidence>
<dbReference type="InterPro" id="IPR017884">
    <property type="entry name" value="SANT_dom"/>
</dbReference>
<evidence type="ECO:0000313" key="8">
    <source>
        <dbReference type="EMBL" id="KAG8093835.1"/>
    </source>
</evidence>
<dbReference type="Proteomes" id="UP000729402">
    <property type="component" value="Unassembled WGS sequence"/>
</dbReference>
<protein>
    <submittedName>
        <fullName evidence="8">Uncharacterized protein</fullName>
    </submittedName>
</protein>
<evidence type="ECO:0000259" key="5">
    <source>
        <dbReference type="PROSITE" id="PS50090"/>
    </source>
</evidence>
<proteinExistence type="predicted"/>
<sequence length="356" mass="39108">MNPRISREWTAFDLAQARSVILARMNDYDAATAGGSDDDNNSKHDAIVRELRVLFPWKTTEQVIDLYVELATEMKQQIVAQPNGAAVNNYYGDDGAGVVIHDKFGPVPEQSIEVESAMNVYGHASGGVVFGSPPMLEEMSEVTNVTKAPPPVVSQRSAGRQQAAPNNAAGRFWTTDEHRQFLRGLRVYGRGDWKNISKYFVTTKTPVQVSSHAQKYFRRLATSAAGGKQRYSINDVGLDDADPWGGANNNNNYGGWKTLSFAGGHLEPAAGYGGQPHTLQASSSVAAMNNVAHQFWAHPLFNPQPQANLQQHHHQTQQEQGWIDQQMIAPAPMDGTGNIVPAASDLPEQRMMNYMF</sequence>
<dbReference type="CDD" id="cd00167">
    <property type="entry name" value="SANT"/>
    <property type="match status" value="1"/>
</dbReference>
<reference evidence="8" key="1">
    <citation type="journal article" date="2021" name="bioRxiv">
        <title>Whole Genome Assembly and Annotation of Northern Wild Rice, Zizania palustris L., Supports a Whole Genome Duplication in the Zizania Genus.</title>
        <authorList>
            <person name="Haas M."/>
            <person name="Kono T."/>
            <person name="Macchietto M."/>
            <person name="Millas R."/>
            <person name="McGilp L."/>
            <person name="Shao M."/>
            <person name="Duquette J."/>
            <person name="Hirsch C.N."/>
            <person name="Kimball J."/>
        </authorList>
    </citation>
    <scope>NUCLEOTIDE SEQUENCE</scope>
    <source>
        <tissue evidence="8">Fresh leaf tissue</tissue>
    </source>
</reference>
<keyword evidence="1" id="KW-0805">Transcription regulation</keyword>
<organism evidence="8 9">
    <name type="scientific">Zizania palustris</name>
    <name type="common">Northern wild rice</name>
    <dbReference type="NCBI Taxonomy" id="103762"/>
    <lineage>
        <taxon>Eukaryota</taxon>
        <taxon>Viridiplantae</taxon>
        <taxon>Streptophyta</taxon>
        <taxon>Embryophyta</taxon>
        <taxon>Tracheophyta</taxon>
        <taxon>Spermatophyta</taxon>
        <taxon>Magnoliopsida</taxon>
        <taxon>Liliopsida</taxon>
        <taxon>Poales</taxon>
        <taxon>Poaceae</taxon>
        <taxon>BOP clade</taxon>
        <taxon>Oryzoideae</taxon>
        <taxon>Oryzeae</taxon>
        <taxon>Zizaniinae</taxon>
        <taxon>Zizania</taxon>
    </lineage>
</organism>
<dbReference type="PROSITE" id="PS51293">
    <property type="entry name" value="SANT"/>
    <property type="match status" value="1"/>
</dbReference>
<accession>A0A8J6BV46</accession>
<keyword evidence="2" id="KW-0238">DNA-binding</keyword>
<evidence type="ECO:0000256" key="2">
    <source>
        <dbReference type="ARBA" id="ARBA00023125"/>
    </source>
</evidence>
<dbReference type="Pfam" id="PF23671">
    <property type="entry name" value="HTH_70"/>
    <property type="match status" value="1"/>
</dbReference>
<dbReference type="SMART" id="SM00717">
    <property type="entry name" value="SANT"/>
    <property type="match status" value="1"/>
</dbReference>
<dbReference type="InterPro" id="IPR056195">
    <property type="entry name" value="HTH_70"/>
</dbReference>
<name>A0A8J6BV46_ZIZPA</name>
<keyword evidence="3" id="KW-0804">Transcription</keyword>
<evidence type="ECO:0000259" key="7">
    <source>
        <dbReference type="PROSITE" id="PS51294"/>
    </source>
</evidence>
<evidence type="ECO:0000313" key="9">
    <source>
        <dbReference type="Proteomes" id="UP000729402"/>
    </source>
</evidence>
<gene>
    <name evidence="8" type="ORF">GUJ93_ZPchr0012g21735</name>
</gene>
<evidence type="ECO:0000256" key="4">
    <source>
        <dbReference type="ARBA" id="ARBA00023242"/>
    </source>
</evidence>
<dbReference type="GO" id="GO:0003677">
    <property type="term" value="F:DNA binding"/>
    <property type="evidence" value="ECO:0007669"/>
    <property type="project" value="UniProtKB-KW"/>
</dbReference>
<feature type="domain" description="HTH myb-type" evidence="7">
    <location>
        <begin position="173"/>
        <end position="221"/>
    </location>
</feature>
<dbReference type="PANTHER" id="PTHR44042:SF11">
    <property type="entry name" value="OS06G0173800 PROTEIN"/>
    <property type="match status" value="1"/>
</dbReference>
<feature type="domain" description="Myb-like" evidence="5">
    <location>
        <begin position="173"/>
        <end position="217"/>
    </location>
</feature>
<dbReference type="PROSITE" id="PS50090">
    <property type="entry name" value="MYB_LIKE"/>
    <property type="match status" value="1"/>
</dbReference>
<dbReference type="EMBL" id="JAAALK010000080">
    <property type="protein sequence ID" value="KAG8093835.1"/>
    <property type="molecule type" value="Genomic_DNA"/>
</dbReference>
<reference evidence="8" key="2">
    <citation type="submission" date="2021-02" db="EMBL/GenBank/DDBJ databases">
        <authorList>
            <person name="Kimball J.A."/>
            <person name="Haas M.W."/>
            <person name="Macchietto M."/>
            <person name="Kono T."/>
            <person name="Duquette J."/>
            <person name="Shao M."/>
        </authorList>
    </citation>
    <scope>NUCLEOTIDE SEQUENCE</scope>
    <source>
        <tissue evidence="8">Fresh leaf tissue</tissue>
    </source>
</reference>
<dbReference type="PROSITE" id="PS51294">
    <property type="entry name" value="HTH_MYB"/>
    <property type="match status" value="1"/>
</dbReference>
<dbReference type="InterPro" id="IPR001005">
    <property type="entry name" value="SANT/Myb"/>
</dbReference>
<evidence type="ECO:0000259" key="6">
    <source>
        <dbReference type="PROSITE" id="PS51293"/>
    </source>
</evidence>
<dbReference type="Pfam" id="PF00249">
    <property type="entry name" value="Myb_DNA-binding"/>
    <property type="match status" value="1"/>
</dbReference>